<evidence type="ECO:0000313" key="2">
    <source>
        <dbReference type="EMBL" id="CAK9065673.1"/>
    </source>
</evidence>
<dbReference type="Proteomes" id="UP001642464">
    <property type="component" value="Unassembled WGS sequence"/>
</dbReference>
<organism evidence="2 3">
    <name type="scientific">Durusdinium trenchii</name>
    <dbReference type="NCBI Taxonomy" id="1381693"/>
    <lineage>
        <taxon>Eukaryota</taxon>
        <taxon>Sar</taxon>
        <taxon>Alveolata</taxon>
        <taxon>Dinophyceae</taxon>
        <taxon>Suessiales</taxon>
        <taxon>Symbiodiniaceae</taxon>
        <taxon>Durusdinium</taxon>
    </lineage>
</organism>
<evidence type="ECO:0008006" key="4">
    <source>
        <dbReference type="Google" id="ProtNLM"/>
    </source>
</evidence>
<reference evidence="2 3" key="1">
    <citation type="submission" date="2024-02" db="EMBL/GenBank/DDBJ databases">
        <authorList>
            <person name="Chen Y."/>
            <person name="Shah S."/>
            <person name="Dougan E. K."/>
            <person name="Thang M."/>
            <person name="Chan C."/>
        </authorList>
    </citation>
    <scope>NUCLEOTIDE SEQUENCE [LARGE SCALE GENOMIC DNA]</scope>
</reference>
<evidence type="ECO:0000313" key="3">
    <source>
        <dbReference type="Proteomes" id="UP001642464"/>
    </source>
</evidence>
<sequence>MKDTSLTVVSGGRNPIREYVKAMLDEAASREKYCVLLRARLKAISKAISVAEVAARCATEQGLACSSQVELLGMREEGPNRRQDIQMEIRLTFQKTDEAKP</sequence>
<dbReference type="EMBL" id="CAXAMM010029990">
    <property type="protein sequence ID" value="CAK9065673.1"/>
    <property type="molecule type" value="Genomic_DNA"/>
</dbReference>
<comment type="caution">
    <text evidence="2">The sequence shown here is derived from an EMBL/GenBank/DDBJ whole genome shotgun (WGS) entry which is preliminary data.</text>
</comment>
<protein>
    <recommendedName>
        <fullName evidence="4">DNA/RNA-binding protein Alba-like domain-containing protein</fullName>
    </recommendedName>
</protein>
<accession>A0ABP0NQM7</accession>
<dbReference type="InterPro" id="IPR036882">
    <property type="entry name" value="Alba-like_dom_sf"/>
</dbReference>
<name>A0ABP0NQM7_9DINO</name>
<dbReference type="Gene3D" id="3.30.110.20">
    <property type="entry name" value="Alba-like domain"/>
    <property type="match status" value="1"/>
</dbReference>
<gene>
    <name evidence="2" type="ORF">SCF082_LOCUS33556</name>
</gene>
<keyword evidence="3" id="KW-1185">Reference proteome</keyword>
<evidence type="ECO:0000256" key="1">
    <source>
        <dbReference type="ARBA" id="ARBA00022884"/>
    </source>
</evidence>
<proteinExistence type="predicted"/>
<keyword evidence="1" id="KW-0694">RNA-binding</keyword>